<accession>A0ABP0UJA1</accession>
<keyword evidence="2" id="KW-1185">Reference proteome</keyword>
<proteinExistence type="predicted"/>
<evidence type="ECO:0000313" key="1">
    <source>
        <dbReference type="EMBL" id="CAK9222669.1"/>
    </source>
</evidence>
<dbReference type="Proteomes" id="UP001497512">
    <property type="component" value="Chromosome 4"/>
</dbReference>
<gene>
    <name evidence="1" type="ORF">CSSPTR1EN2_LOCUS16288</name>
</gene>
<evidence type="ECO:0000313" key="2">
    <source>
        <dbReference type="Proteomes" id="UP001497512"/>
    </source>
</evidence>
<name>A0ABP0UJA1_9BRYO</name>
<organism evidence="1 2">
    <name type="scientific">Sphagnum troendelagicum</name>
    <dbReference type="NCBI Taxonomy" id="128251"/>
    <lineage>
        <taxon>Eukaryota</taxon>
        <taxon>Viridiplantae</taxon>
        <taxon>Streptophyta</taxon>
        <taxon>Embryophyta</taxon>
        <taxon>Bryophyta</taxon>
        <taxon>Sphagnophytina</taxon>
        <taxon>Sphagnopsida</taxon>
        <taxon>Sphagnales</taxon>
        <taxon>Sphagnaceae</taxon>
        <taxon>Sphagnum</taxon>
    </lineage>
</organism>
<dbReference type="EMBL" id="OZ019896">
    <property type="protein sequence ID" value="CAK9222669.1"/>
    <property type="molecule type" value="Genomic_DNA"/>
</dbReference>
<protein>
    <submittedName>
        <fullName evidence="1">Uncharacterized protein</fullName>
    </submittedName>
</protein>
<sequence>MRSMEFWEKSSEIALLMLWRFGYGEKLGQQPLLNLQSEDVHTGSALEFDLSRRWLPGGDAKESTWRMTATGHLMVCGHCNCIGMGFAMLELGFASSMGFVILLPKKKVMCPCSELALLRKFANMAFIYWLLSRAQVCPIVD</sequence>
<reference evidence="1" key="1">
    <citation type="submission" date="2024-02" db="EMBL/GenBank/DDBJ databases">
        <authorList>
            <consortium name="ELIXIR-Norway"/>
            <consortium name="Elixir Norway"/>
        </authorList>
    </citation>
    <scope>NUCLEOTIDE SEQUENCE</scope>
</reference>